<organism evidence="3 4">
    <name type="scientific">Trichomonas vaginalis (strain ATCC PRA-98 / G3)</name>
    <dbReference type="NCBI Taxonomy" id="412133"/>
    <lineage>
        <taxon>Eukaryota</taxon>
        <taxon>Metamonada</taxon>
        <taxon>Parabasalia</taxon>
        <taxon>Trichomonadida</taxon>
        <taxon>Trichomonadidae</taxon>
        <taxon>Trichomonas</taxon>
    </lineage>
</organism>
<dbReference type="RefSeq" id="XP_001309928.1">
    <property type="nucleotide sequence ID" value="XM_001309927.1"/>
</dbReference>
<feature type="region of interest" description="Disordered" evidence="1">
    <location>
        <begin position="347"/>
        <end position="380"/>
    </location>
</feature>
<dbReference type="SMR" id="A2FDL7"/>
<reference evidence="3" key="1">
    <citation type="submission" date="2006-10" db="EMBL/GenBank/DDBJ databases">
        <authorList>
            <person name="Amadeo P."/>
            <person name="Zhao Q."/>
            <person name="Wortman J."/>
            <person name="Fraser-Liggett C."/>
            <person name="Carlton J."/>
        </authorList>
    </citation>
    <scope>NUCLEOTIDE SEQUENCE</scope>
    <source>
        <strain evidence="3">G3</strain>
    </source>
</reference>
<dbReference type="EMBL" id="DS113734">
    <property type="protein sequence ID" value="EAX96998.1"/>
    <property type="molecule type" value="Genomic_DNA"/>
</dbReference>
<dbReference type="InParanoid" id="A2FDL7"/>
<gene>
    <name evidence="3" type="ORF">TVAG_440140</name>
</gene>
<feature type="transmembrane region" description="Helical" evidence="2">
    <location>
        <begin position="388"/>
        <end position="411"/>
    </location>
</feature>
<accession>A2FDL7</accession>
<feature type="compositionally biased region" description="Pro residues" evidence="1">
    <location>
        <begin position="356"/>
        <end position="367"/>
    </location>
</feature>
<protein>
    <submittedName>
        <fullName evidence="3">Uncharacterized protein</fullName>
    </submittedName>
</protein>
<evidence type="ECO:0000256" key="1">
    <source>
        <dbReference type="SAM" id="MobiDB-lite"/>
    </source>
</evidence>
<dbReference type="KEGG" id="tva:4754775"/>
<reference evidence="3" key="2">
    <citation type="journal article" date="2007" name="Science">
        <title>Draft genome sequence of the sexually transmitted pathogen Trichomonas vaginalis.</title>
        <authorList>
            <person name="Carlton J.M."/>
            <person name="Hirt R.P."/>
            <person name="Silva J.C."/>
            <person name="Delcher A.L."/>
            <person name="Schatz M."/>
            <person name="Zhao Q."/>
            <person name="Wortman J.R."/>
            <person name="Bidwell S.L."/>
            <person name="Alsmark U.C.M."/>
            <person name="Besteiro S."/>
            <person name="Sicheritz-Ponten T."/>
            <person name="Noel C.J."/>
            <person name="Dacks J.B."/>
            <person name="Foster P.G."/>
            <person name="Simillion C."/>
            <person name="Van de Peer Y."/>
            <person name="Miranda-Saavedra D."/>
            <person name="Barton G.J."/>
            <person name="Westrop G.D."/>
            <person name="Mueller S."/>
            <person name="Dessi D."/>
            <person name="Fiori P.L."/>
            <person name="Ren Q."/>
            <person name="Paulsen I."/>
            <person name="Zhang H."/>
            <person name="Bastida-Corcuera F.D."/>
            <person name="Simoes-Barbosa A."/>
            <person name="Brown M.T."/>
            <person name="Hayes R.D."/>
            <person name="Mukherjee M."/>
            <person name="Okumura C.Y."/>
            <person name="Schneider R."/>
            <person name="Smith A.J."/>
            <person name="Vanacova S."/>
            <person name="Villalvazo M."/>
            <person name="Haas B.J."/>
            <person name="Pertea M."/>
            <person name="Feldblyum T.V."/>
            <person name="Utterback T.R."/>
            <person name="Shu C.L."/>
            <person name="Osoegawa K."/>
            <person name="de Jong P.J."/>
            <person name="Hrdy I."/>
            <person name="Horvathova L."/>
            <person name="Zubacova Z."/>
            <person name="Dolezal P."/>
            <person name="Malik S.B."/>
            <person name="Logsdon J.M. Jr."/>
            <person name="Henze K."/>
            <person name="Gupta A."/>
            <person name="Wang C.C."/>
            <person name="Dunne R.L."/>
            <person name="Upcroft J.A."/>
            <person name="Upcroft P."/>
            <person name="White O."/>
            <person name="Salzberg S.L."/>
            <person name="Tang P."/>
            <person name="Chiu C.-H."/>
            <person name="Lee Y.-S."/>
            <person name="Embley T.M."/>
            <person name="Coombs G.H."/>
            <person name="Mottram J.C."/>
            <person name="Tachezy J."/>
            <person name="Fraser-Liggett C.M."/>
            <person name="Johnson P.J."/>
        </authorList>
    </citation>
    <scope>NUCLEOTIDE SEQUENCE [LARGE SCALE GENOMIC DNA]</scope>
    <source>
        <strain evidence="3">G3</strain>
    </source>
</reference>
<evidence type="ECO:0000313" key="4">
    <source>
        <dbReference type="Proteomes" id="UP000001542"/>
    </source>
</evidence>
<keyword evidence="4" id="KW-1185">Reference proteome</keyword>
<keyword evidence="2" id="KW-1133">Transmembrane helix</keyword>
<dbReference type="Proteomes" id="UP000001542">
    <property type="component" value="Unassembled WGS sequence"/>
</dbReference>
<keyword evidence="2" id="KW-0812">Transmembrane</keyword>
<dbReference type="VEuPathDB" id="TrichDB:TVAG_440140"/>
<evidence type="ECO:0000313" key="3">
    <source>
        <dbReference type="EMBL" id="EAX96998.1"/>
    </source>
</evidence>
<evidence type="ECO:0000256" key="2">
    <source>
        <dbReference type="SAM" id="Phobius"/>
    </source>
</evidence>
<keyword evidence="2" id="KW-0472">Membrane</keyword>
<sequence>MNVTLQKLSVSFLSHSPYFASIKNFNVRDTHFSFQAKPFFVSSISKNFKVDKSSFQHYLTAIYKLDKDSGFLTCSDTSCSIENTLFSYASGEPTQLNVNSLSVVSCSFNNYQTGILYSSTAITSLTYNRNCIYNLGILSTATQKSAMNLLGQNSMTNTMNQNALYTENPSTSGTHFFNIKGSVDCEYLNYTGAKSFTFIRDTNINSGAEFKLLHCQFYSCSFNNFLQISGLQAATDLKLQSDLFYSVKFIQTIVINNPDESSSLSATFASCGFFQISASSVLTIVGSQGSKTVTGAYIDPASSAIITLLPSEIAGNAYSSYISSQGFTLPQEAQYLTQYCHISVTPTPTRSISPTPSNPPPSVPPQTPEETMPPESPTASPITLEPGFTIGVSVAIAIGSLAIGIIVWFAIRPFCFTRKYPYLHYDF</sequence>
<dbReference type="VEuPathDB" id="TrichDB:TVAGG3_0952570"/>
<name>A2FDL7_TRIV3</name>
<proteinExistence type="predicted"/>
<dbReference type="AlphaFoldDB" id="A2FDL7"/>